<keyword evidence="2" id="KW-0812">Transmembrane</keyword>
<evidence type="ECO:0000256" key="1">
    <source>
        <dbReference type="SAM" id="MobiDB-lite"/>
    </source>
</evidence>
<evidence type="ECO:0000256" key="2">
    <source>
        <dbReference type="SAM" id="Phobius"/>
    </source>
</evidence>
<protein>
    <submittedName>
        <fullName evidence="3">Hypothetical non-conserved protein</fullName>
    </submittedName>
</protein>
<keyword evidence="2" id="KW-0472">Membrane</keyword>
<dbReference type="EMBL" id="EZ424323">
    <property type="protein sequence ID" value="ADD20599.1"/>
    <property type="molecule type" value="mRNA"/>
</dbReference>
<proteinExistence type="evidence at transcript level"/>
<dbReference type="AlphaFoldDB" id="D3TSC1"/>
<feature type="transmembrane region" description="Helical" evidence="2">
    <location>
        <begin position="155"/>
        <end position="173"/>
    </location>
</feature>
<name>D3TSC1_GLOMM</name>
<feature type="region of interest" description="Disordered" evidence="1">
    <location>
        <begin position="247"/>
        <end position="271"/>
    </location>
</feature>
<feature type="region of interest" description="Disordered" evidence="1">
    <location>
        <begin position="34"/>
        <end position="58"/>
    </location>
</feature>
<keyword evidence="2" id="KW-1133">Transmembrane helix</keyword>
<feature type="transmembrane region" description="Helical" evidence="2">
    <location>
        <begin position="131"/>
        <end position="148"/>
    </location>
</feature>
<reference evidence="3" key="1">
    <citation type="journal article" date="2010" name="BMC Genomics">
        <title>An insight into the sialome of Glossina morsitans morsitans.</title>
        <authorList>
            <person name="Alves-Silva J."/>
            <person name="Ribeiro J.M."/>
            <person name="Van Den Abbeele J."/>
            <person name="Attardo G."/>
            <person name="Hao Z."/>
            <person name="Haines L.R."/>
            <person name="Soares M.B."/>
            <person name="Berriman M."/>
            <person name="Aksoy S."/>
            <person name="Lehane M.J."/>
        </authorList>
    </citation>
    <scope>NUCLEOTIDE SEQUENCE</scope>
    <source>
        <tissue evidence="3">Salivary gland</tissue>
    </source>
</reference>
<reference evidence="3" key="2">
    <citation type="submission" date="2010-01" db="EMBL/GenBank/DDBJ databases">
        <authorList>
            <consortium name="International Glossina Genome Initiative"/>
            <person name="da Silva J."/>
            <person name="Ribeiro J.M.C."/>
            <person name="Abbeele J.V."/>
            <person name="Attardo G."/>
            <person name="Hao Z."/>
            <person name="Haines L.R."/>
            <person name="Soares M.B."/>
            <person name="Berriman M."/>
            <person name="Aksoy S."/>
            <person name="Lehane M.J."/>
        </authorList>
    </citation>
    <scope>NUCLEOTIDE SEQUENCE</scope>
    <source>
        <tissue evidence="3">Salivary gland</tissue>
    </source>
</reference>
<dbReference type="InterPro" id="IPR032441">
    <property type="entry name" value="SP24"/>
</dbReference>
<feature type="compositionally biased region" description="Low complexity" evidence="1">
    <location>
        <begin position="260"/>
        <end position="271"/>
    </location>
</feature>
<sequence>MSSFPIYSALPQRRRRPRPQPTIVSVPVPVPSVPALPKNNGNGKTVQKRKNGNTNNNNKIKNIKNKVSFSIVSYFNFVCNTLSNIWVLSFYIAAIVLIYNYTSDPDASFITKFVTKIVTAFKGLEPYKCTILWFILAYTPFAPVLFAVRDNRRVVCALALYAYIIIIPERTVFEYLAQSLVLVLIVKSKDKNFRLTSIILFVGIYLCQFALPTGSVVNSHDCVGHLFTHSEHTNHASKSAHIVSHSPSSTAHRAVPSPHTKTTTAKSTTVG</sequence>
<feature type="transmembrane region" description="Helical" evidence="2">
    <location>
        <begin position="193"/>
        <end position="211"/>
    </location>
</feature>
<accession>D3TSC1</accession>
<organism evidence="3">
    <name type="scientific">Glossina morsitans morsitans</name>
    <name type="common">Savannah tsetse fly</name>
    <dbReference type="NCBI Taxonomy" id="37546"/>
    <lineage>
        <taxon>Eukaryota</taxon>
        <taxon>Metazoa</taxon>
        <taxon>Ecdysozoa</taxon>
        <taxon>Arthropoda</taxon>
        <taxon>Hexapoda</taxon>
        <taxon>Insecta</taxon>
        <taxon>Pterygota</taxon>
        <taxon>Neoptera</taxon>
        <taxon>Endopterygota</taxon>
        <taxon>Diptera</taxon>
        <taxon>Brachycera</taxon>
        <taxon>Muscomorpha</taxon>
        <taxon>Hippoboscoidea</taxon>
        <taxon>Glossinidae</taxon>
        <taxon>Glossina</taxon>
    </lineage>
</organism>
<dbReference type="Pfam" id="PF16504">
    <property type="entry name" value="SP24"/>
    <property type="match status" value="1"/>
</dbReference>
<feature type="transmembrane region" description="Helical" evidence="2">
    <location>
        <begin position="74"/>
        <end position="99"/>
    </location>
</feature>
<evidence type="ECO:0000313" key="3">
    <source>
        <dbReference type="EMBL" id="ADD20599.1"/>
    </source>
</evidence>